<proteinExistence type="predicted"/>
<keyword evidence="3" id="KW-1185">Reference proteome</keyword>
<feature type="transmembrane region" description="Helical" evidence="1">
    <location>
        <begin position="82"/>
        <end position="102"/>
    </location>
</feature>
<gene>
    <name evidence="2" type="ORF">EUB48_11705</name>
</gene>
<dbReference type="Pfam" id="PF07332">
    <property type="entry name" value="Phage_holin_3_6"/>
    <property type="match status" value="1"/>
</dbReference>
<name>A0A515DBR8_9BURK</name>
<dbReference type="EMBL" id="CP035503">
    <property type="protein sequence ID" value="QDL37864.1"/>
    <property type="molecule type" value="Genomic_DNA"/>
</dbReference>
<organism evidence="2 3">
    <name type="scientific">Rhodoferax sediminis</name>
    <dbReference type="NCBI Taxonomy" id="2509614"/>
    <lineage>
        <taxon>Bacteria</taxon>
        <taxon>Pseudomonadati</taxon>
        <taxon>Pseudomonadota</taxon>
        <taxon>Betaproteobacteria</taxon>
        <taxon>Burkholderiales</taxon>
        <taxon>Comamonadaceae</taxon>
        <taxon>Rhodoferax</taxon>
    </lineage>
</organism>
<feature type="transmembrane region" description="Helical" evidence="1">
    <location>
        <begin position="50"/>
        <end position="76"/>
    </location>
</feature>
<evidence type="ECO:0000313" key="2">
    <source>
        <dbReference type="EMBL" id="QDL37864.1"/>
    </source>
</evidence>
<dbReference type="RefSeq" id="WP_142819291.1">
    <property type="nucleotide sequence ID" value="NZ_CP035503.1"/>
</dbReference>
<keyword evidence="1" id="KW-0472">Membrane</keyword>
<dbReference type="OrthoDB" id="8906835at2"/>
<dbReference type="Proteomes" id="UP000316798">
    <property type="component" value="Chromosome"/>
</dbReference>
<evidence type="ECO:0000256" key="1">
    <source>
        <dbReference type="SAM" id="Phobius"/>
    </source>
</evidence>
<keyword evidence="1" id="KW-1133">Transmembrane helix</keyword>
<sequence length="134" mass="14519">MSEPLKPGQGGGLFASLRQLLATALEMAQVRLDLFLTEIEQEKLRVFDGLLWAGLALMLLGVGVILLCGFIVVLLWEGYRLATLGILTLLFLGTGALLMHAARNRLRNPSGALGATVQELRQDLAELKPHNTGE</sequence>
<dbReference type="KEGG" id="rhf:EUB48_11705"/>
<reference evidence="2 3" key="1">
    <citation type="submission" date="2019-01" db="EMBL/GenBank/DDBJ databases">
        <title>Genomic insights into a novel species Rhodoferax sp.</title>
        <authorList>
            <person name="Jin L."/>
        </authorList>
    </citation>
    <scope>NUCLEOTIDE SEQUENCE [LARGE SCALE GENOMIC DNA]</scope>
    <source>
        <strain evidence="2 3">CHu59-6-5</strain>
    </source>
</reference>
<evidence type="ECO:0000313" key="3">
    <source>
        <dbReference type="Proteomes" id="UP000316798"/>
    </source>
</evidence>
<accession>A0A515DBR8</accession>
<dbReference type="AlphaFoldDB" id="A0A515DBR8"/>
<dbReference type="InterPro" id="IPR009937">
    <property type="entry name" value="Phage_holin_3_6"/>
</dbReference>
<protein>
    <submittedName>
        <fullName evidence="2">Phage holin family protein</fullName>
    </submittedName>
</protein>
<keyword evidence="1" id="KW-0812">Transmembrane</keyword>